<accession>A0A7X0YK51</accession>
<name>A0A7X0YK51_9LIST</name>
<gene>
    <name evidence="1" type="ORF">HCB06_03760</name>
</gene>
<organism evidence="1 2">
    <name type="scientific">Listeria booriae</name>
    <dbReference type="NCBI Taxonomy" id="1552123"/>
    <lineage>
        <taxon>Bacteria</taxon>
        <taxon>Bacillati</taxon>
        <taxon>Bacillota</taxon>
        <taxon>Bacilli</taxon>
        <taxon>Bacillales</taxon>
        <taxon>Listeriaceae</taxon>
        <taxon>Listeria</taxon>
    </lineage>
</organism>
<dbReference type="AlphaFoldDB" id="A0A7X0YK51"/>
<dbReference type="EMBL" id="JAARXI010000002">
    <property type="protein sequence ID" value="MBC2115727.1"/>
    <property type="molecule type" value="Genomic_DNA"/>
</dbReference>
<reference evidence="1 2" key="1">
    <citation type="submission" date="2020-03" db="EMBL/GenBank/DDBJ databases">
        <title>Soil Listeria distribution.</title>
        <authorList>
            <person name="Liao J."/>
            <person name="Wiedmann M."/>
        </authorList>
    </citation>
    <scope>NUCLEOTIDE SEQUENCE [LARGE SCALE GENOMIC DNA]</scope>
    <source>
        <strain evidence="1 2">FSL L7-0360</strain>
    </source>
</reference>
<dbReference type="Proteomes" id="UP000529446">
    <property type="component" value="Unassembled WGS sequence"/>
</dbReference>
<protein>
    <submittedName>
        <fullName evidence="1">Uncharacterized protein</fullName>
    </submittedName>
</protein>
<dbReference type="RefSeq" id="WP_185345964.1">
    <property type="nucleotide sequence ID" value="NZ_JAAROZ010000001.1"/>
</dbReference>
<evidence type="ECO:0000313" key="2">
    <source>
        <dbReference type="Proteomes" id="UP000529446"/>
    </source>
</evidence>
<evidence type="ECO:0000313" key="1">
    <source>
        <dbReference type="EMBL" id="MBC2115727.1"/>
    </source>
</evidence>
<comment type="caution">
    <text evidence="1">The sequence shown here is derived from an EMBL/GenBank/DDBJ whole genome shotgun (WGS) entry which is preliminary data.</text>
</comment>
<sequence length="45" mass="5420">MENEMKIPERLHQKMAEFFAKTSAPRILEKMEKEANLKVKERKKC</sequence>
<proteinExistence type="predicted"/>